<gene>
    <name evidence="2" type="ORF">AF76_03765</name>
</gene>
<reference evidence="2 3" key="1">
    <citation type="submission" date="2014-01" db="EMBL/GenBank/DDBJ databases">
        <title>Development of a Comparative Genomic Fingerprinting Assay for High Resolution Genotyping of Arcobacter butzleri.</title>
        <authorList>
            <person name="Webb A.L."/>
            <person name="Inglis G.D."/>
            <person name="Kruczkiewicz P."/>
            <person name="Selinger L.B."/>
            <person name="Taboada E.N."/>
        </authorList>
    </citation>
    <scope>NUCLEOTIDE SEQUENCE [LARGE SCALE GENOMIC DNA]</scope>
    <source>
        <strain evidence="2 3">L351</strain>
    </source>
</reference>
<evidence type="ECO:0000259" key="1">
    <source>
        <dbReference type="PROSITE" id="PS50893"/>
    </source>
</evidence>
<feature type="non-terminal residue" evidence="2">
    <location>
        <position position="1"/>
    </location>
</feature>
<dbReference type="Gene3D" id="3.40.50.300">
    <property type="entry name" value="P-loop containing nucleotide triphosphate hydrolases"/>
    <property type="match status" value="1"/>
</dbReference>
<proteinExistence type="predicted"/>
<comment type="caution">
    <text evidence="2">The sequence shown here is derived from an EMBL/GenBank/DDBJ whole genome shotgun (WGS) entry which is preliminary data.</text>
</comment>
<keyword evidence="2" id="KW-0067">ATP-binding</keyword>
<dbReference type="InterPro" id="IPR003439">
    <property type="entry name" value="ABC_transporter-like_ATP-bd"/>
</dbReference>
<dbReference type="GO" id="GO:0016887">
    <property type="term" value="F:ATP hydrolysis activity"/>
    <property type="evidence" value="ECO:0007669"/>
    <property type="project" value="InterPro"/>
</dbReference>
<feature type="domain" description="ABC transporter" evidence="1">
    <location>
        <begin position="1"/>
        <end position="182"/>
    </location>
</feature>
<dbReference type="PANTHER" id="PTHR24220">
    <property type="entry name" value="IMPORT ATP-BINDING PROTEIN"/>
    <property type="match status" value="1"/>
</dbReference>
<dbReference type="Pfam" id="PF00005">
    <property type="entry name" value="ABC_tran"/>
    <property type="match status" value="1"/>
</dbReference>
<name>A0A837J6Y6_9BACT</name>
<dbReference type="PROSITE" id="PS50893">
    <property type="entry name" value="ABC_TRANSPORTER_2"/>
    <property type="match status" value="1"/>
</dbReference>
<organism evidence="2 3">
    <name type="scientific">Aliarcobacter butzleri L351</name>
    <dbReference type="NCBI Taxonomy" id="1447259"/>
    <lineage>
        <taxon>Bacteria</taxon>
        <taxon>Pseudomonadati</taxon>
        <taxon>Campylobacterota</taxon>
        <taxon>Epsilonproteobacteria</taxon>
        <taxon>Campylobacterales</taxon>
        <taxon>Arcobacteraceae</taxon>
        <taxon>Aliarcobacter</taxon>
    </lineage>
</organism>
<dbReference type="InterPro" id="IPR015854">
    <property type="entry name" value="ABC_transpr_LolD-like"/>
</dbReference>
<dbReference type="Proteomes" id="UP000035526">
    <property type="component" value="Unassembled WGS sequence"/>
</dbReference>
<protein>
    <submittedName>
        <fullName evidence="2">ABC transporter ATP-binding protein</fullName>
    </submittedName>
</protein>
<dbReference type="EMBL" id="JAIS01000050">
    <property type="protein sequence ID" value="KLE01933.1"/>
    <property type="molecule type" value="Genomic_DNA"/>
</dbReference>
<dbReference type="InterPro" id="IPR027417">
    <property type="entry name" value="P-loop_NTPase"/>
</dbReference>
<dbReference type="SUPFAM" id="SSF52540">
    <property type="entry name" value="P-loop containing nucleoside triphosphate hydrolases"/>
    <property type="match status" value="1"/>
</dbReference>
<dbReference type="PANTHER" id="PTHR24220:SF614">
    <property type="entry name" value="ABC TRANSPORTER ATP-BINDING PROTEIN SSO1893-RELATED"/>
    <property type="match status" value="1"/>
</dbReference>
<dbReference type="AlphaFoldDB" id="A0A837J6Y6"/>
<evidence type="ECO:0000313" key="3">
    <source>
        <dbReference type="Proteomes" id="UP000035526"/>
    </source>
</evidence>
<keyword evidence="2" id="KW-0547">Nucleotide-binding</keyword>
<dbReference type="GO" id="GO:0005886">
    <property type="term" value="C:plasma membrane"/>
    <property type="evidence" value="ECO:0007669"/>
    <property type="project" value="TreeGrafter"/>
</dbReference>
<evidence type="ECO:0000313" key="2">
    <source>
        <dbReference type="EMBL" id="KLE01933.1"/>
    </source>
</evidence>
<accession>A0A837J6Y6</accession>
<dbReference type="RefSeq" id="WP_046991399.1">
    <property type="nucleotide sequence ID" value="NZ_JAIS01000050.1"/>
</dbReference>
<dbReference type="GO" id="GO:0022857">
    <property type="term" value="F:transmembrane transporter activity"/>
    <property type="evidence" value="ECO:0007669"/>
    <property type="project" value="TreeGrafter"/>
</dbReference>
<dbReference type="GO" id="GO:0005524">
    <property type="term" value="F:ATP binding"/>
    <property type="evidence" value="ECO:0007669"/>
    <property type="project" value="UniProtKB-KW"/>
</dbReference>
<sequence length="182" mass="20311">GSGKSTLLSLIATLQKPTSGEIVVENESIAKLPDFHASNFRARKIGFIFQSFNLFNELSVKDNISLPLIPLGFSQKQIDEKVINTLKLANILHKKDELVSNLSGGEKQRCAIARALVNNCEIILCDEPTANLDYENSKNFIEILKELKELKKTIIIATHDPIFDNLDFVDSEILIKNGQICE</sequence>